<evidence type="ECO:0000256" key="4">
    <source>
        <dbReference type="ARBA" id="ARBA00022617"/>
    </source>
</evidence>
<keyword evidence="3" id="KW-0813">Transport</keyword>
<dbReference type="GO" id="GO:0046872">
    <property type="term" value="F:metal ion binding"/>
    <property type="evidence" value="ECO:0007669"/>
    <property type="project" value="UniProtKB-KW"/>
</dbReference>
<dbReference type="PANTHER" id="PTHR15422:SF24">
    <property type="entry name" value="DOMON RELATED DOMAIN-CONTAINING PROTEIN"/>
    <property type="match status" value="1"/>
</dbReference>
<evidence type="ECO:0000313" key="14">
    <source>
        <dbReference type="EMBL" id="KAA8896033.1"/>
    </source>
</evidence>
<dbReference type="EMBL" id="VXIS01000230">
    <property type="protein sequence ID" value="KAA8896033.1"/>
    <property type="molecule type" value="Genomic_DNA"/>
</dbReference>
<comment type="caution">
    <text evidence="14">The sequence shown here is derived from an EMBL/GenBank/DDBJ whole genome shotgun (WGS) entry which is preliminary data.</text>
</comment>
<dbReference type="Pfam" id="PF03188">
    <property type="entry name" value="Cytochrom_B561"/>
    <property type="match status" value="1"/>
</dbReference>
<evidence type="ECO:0000256" key="8">
    <source>
        <dbReference type="ARBA" id="ARBA00022989"/>
    </source>
</evidence>
<reference evidence="14 15" key="1">
    <citation type="submission" date="2019-09" db="EMBL/GenBank/DDBJ databases">
        <title>Draft genome of the ectomycorrhizal ascomycete Sphaerosporella brunnea.</title>
        <authorList>
            <consortium name="DOE Joint Genome Institute"/>
            <person name="Benucci G.M."/>
            <person name="Marozzi G."/>
            <person name="Antonielli L."/>
            <person name="Sanchez S."/>
            <person name="Marco P."/>
            <person name="Wang X."/>
            <person name="Falini L.B."/>
            <person name="Barry K."/>
            <person name="Haridas S."/>
            <person name="Lipzen A."/>
            <person name="Labutti K."/>
            <person name="Grigoriev I.V."/>
            <person name="Murat C."/>
            <person name="Martin F."/>
            <person name="Albertini E."/>
            <person name="Donnini D."/>
            <person name="Bonito G."/>
        </authorList>
    </citation>
    <scope>NUCLEOTIDE SEQUENCE [LARGE SCALE GENOMIC DNA]</scope>
    <source>
        <strain evidence="14 15">Sb_GMNB300</strain>
    </source>
</reference>
<proteinExistence type="predicted"/>
<dbReference type="GO" id="GO:0140575">
    <property type="term" value="F:transmembrane monodehydroascorbate reductase activity"/>
    <property type="evidence" value="ECO:0007669"/>
    <property type="project" value="InterPro"/>
</dbReference>
<dbReference type="InterPro" id="IPR045150">
    <property type="entry name" value="CYB561D1/2"/>
</dbReference>
<keyword evidence="5 12" id="KW-0812">Transmembrane</keyword>
<feature type="transmembrane region" description="Helical" evidence="12">
    <location>
        <begin position="53"/>
        <end position="79"/>
    </location>
</feature>
<evidence type="ECO:0000259" key="13">
    <source>
        <dbReference type="PROSITE" id="PS50939"/>
    </source>
</evidence>
<feature type="compositionally biased region" description="Polar residues" evidence="11">
    <location>
        <begin position="655"/>
        <end position="664"/>
    </location>
</feature>
<evidence type="ECO:0000256" key="6">
    <source>
        <dbReference type="ARBA" id="ARBA00022723"/>
    </source>
</evidence>
<dbReference type="InterPro" id="IPR006593">
    <property type="entry name" value="Cyt_b561/ferric_Rdtase_TM"/>
</dbReference>
<accession>A0A5J5ELD7</accession>
<feature type="compositionally biased region" description="Polar residues" evidence="11">
    <location>
        <begin position="301"/>
        <end position="313"/>
    </location>
</feature>
<evidence type="ECO:0000313" key="15">
    <source>
        <dbReference type="Proteomes" id="UP000326924"/>
    </source>
</evidence>
<keyword evidence="10 12" id="KW-0472">Membrane</keyword>
<feature type="transmembrane region" description="Helical" evidence="12">
    <location>
        <begin position="125"/>
        <end position="144"/>
    </location>
</feature>
<dbReference type="OrthoDB" id="19261at2759"/>
<dbReference type="InParanoid" id="A0A5J5ELD7"/>
<dbReference type="Proteomes" id="UP000326924">
    <property type="component" value="Unassembled WGS sequence"/>
</dbReference>
<keyword evidence="15" id="KW-1185">Reference proteome</keyword>
<evidence type="ECO:0000256" key="9">
    <source>
        <dbReference type="ARBA" id="ARBA00023004"/>
    </source>
</evidence>
<keyword evidence="9" id="KW-0408">Iron</keyword>
<evidence type="ECO:0000256" key="10">
    <source>
        <dbReference type="ARBA" id="ARBA00023136"/>
    </source>
</evidence>
<dbReference type="PANTHER" id="PTHR15422">
    <property type="entry name" value="OS05G0565100 PROTEIN"/>
    <property type="match status" value="1"/>
</dbReference>
<keyword evidence="8 12" id="KW-1133">Transmembrane helix</keyword>
<feature type="compositionally biased region" description="Polar residues" evidence="11">
    <location>
        <begin position="401"/>
        <end position="418"/>
    </location>
</feature>
<gene>
    <name evidence="14" type="ORF">FN846DRAFT_784163</name>
</gene>
<evidence type="ECO:0000256" key="5">
    <source>
        <dbReference type="ARBA" id="ARBA00022692"/>
    </source>
</evidence>
<dbReference type="GO" id="GO:0016020">
    <property type="term" value="C:membrane"/>
    <property type="evidence" value="ECO:0007669"/>
    <property type="project" value="UniProtKB-SubCell"/>
</dbReference>
<evidence type="ECO:0000256" key="2">
    <source>
        <dbReference type="ARBA" id="ARBA00004141"/>
    </source>
</evidence>
<dbReference type="GO" id="GO:0020037">
    <property type="term" value="F:heme binding"/>
    <property type="evidence" value="ECO:0007669"/>
    <property type="project" value="TreeGrafter"/>
</dbReference>
<comment type="cofactor">
    <cofactor evidence="1">
        <name>heme b</name>
        <dbReference type="ChEBI" id="CHEBI:60344"/>
    </cofactor>
</comment>
<feature type="region of interest" description="Disordered" evidence="11">
    <location>
        <begin position="387"/>
        <end position="715"/>
    </location>
</feature>
<feature type="compositionally biased region" description="Gly residues" evidence="11">
    <location>
        <begin position="490"/>
        <end position="502"/>
    </location>
</feature>
<sequence length="715" mass="78218">MSGAATSAVPYSPTVVKGGKWLLAPLQGLPFDEMVKNGEGNRHAGDPNYYRMILIHGLFATFAFLIFTPAAIICARFLIHGPNPRLAMGGHIGFQIASVICLTIAFLSGYFAIDKGSWGKNPHHVIGAVLYAAMLFQVFFGAFVRWRVNKKIRRVPPLHKMIHQWLGRAVFMLGLAQIPLGLYVYGSPKSLFVLFSVCAFLFLAAWFVLEYLRNCGWFEHRYGSVSGNPTGIPEMTERHHDERHSHDMEHGYRPVGMDETTLQTPKRTRFSKLSWPFNRRSSGRHGGETIGVPYPYDTATLDSSRVPSAQSPTIGGLAPGPGRRNEDIPPVPRLPAQHGQQHSVPVDDYQQQYGPPAALKDTVLRDSTTLGPPIGRHPHIDMPESHIPLSPTGAPIFGGTPLSSDVSRSTQPSYQQPARYNMPVSPIAGGGYMEGELGFVPTPSPAGDSPRRPLPLPPPGPHRRDRSNDSVTQMPQAQPPVGAGQSVAVGGEGSSGAAGGRGPNVAVQVKLNPDGKSVTVRRLMPEEAERERRERSRARQERALQRELEMERERQSRRSQSGDRHRIRRDSMDRREREVMEDSPRDLRSPVDSYSASAVSGQSSTIAANAGGLLGRPPPEPPTPSNEPTPNNNNAISPLFGMRPVTRSPIPPGAISSSQRASVTSGGGTAENSEIEQEIVKEQRRKKRREERAGERGPTSEGGFYGPQGPESQWT</sequence>
<feature type="compositionally biased region" description="Low complexity" evidence="11">
    <location>
        <begin position="593"/>
        <end position="604"/>
    </location>
</feature>
<evidence type="ECO:0000256" key="12">
    <source>
        <dbReference type="SAM" id="Phobius"/>
    </source>
</evidence>
<dbReference type="SMART" id="SM00665">
    <property type="entry name" value="B561"/>
    <property type="match status" value="1"/>
</dbReference>
<feature type="region of interest" description="Disordered" evidence="11">
    <location>
        <begin position="301"/>
        <end position="343"/>
    </location>
</feature>
<evidence type="ECO:0000256" key="3">
    <source>
        <dbReference type="ARBA" id="ARBA00022448"/>
    </source>
</evidence>
<feature type="compositionally biased region" description="Basic and acidic residues" evidence="11">
    <location>
        <begin position="523"/>
        <end position="589"/>
    </location>
</feature>
<dbReference type="Gene3D" id="1.20.120.1770">
    <property type="match status" value="1"/>
</dbReference>
<evidence type="ECO:0000256" key="1">
    <source>
        <dbReference type="ARBA" id="ARBA00001970"/>
    </source>
</evidence>
<keyword evidence="7" id="KW-0249">Electron transport</keyword>
<organism evidence="14 15">
    <name type="scientific">Sphaerosporella brunnea</name>
    <dbReference type="NCBI Taxonomy" id="1250544"/>
    <lineage>
        <taxon>Eukaryota</taxon>
        <taxon>Fungi</taxon>
        <taxon>Dikarya</taxon>
        <taxon>Ascomycota</taxon>
        <taxon>Pezizomycotina</taxon>
        <taxon>Pezizomycetes</taxon>
        <taxon>Pezizales</taxon>
        <taxon>Pyronemataceae</taxon>
        <taxon>Sphaerosporella</taxon>
    </lineage>
</organism>
<protein>
    <recommendedName>
        <fullName evidence="13">Cytochrome b561 domain-containing protein</fullName>
    </recommendedName>
</protein>
<feature type="compositionally biased region" description="Pro residues" evidence="11">
    <location>
        <begin position="616"/>
        <end position="627"/>
    </location>
</feature>
<name>A0A5J5ELD7_9PEZI</name>
<dbReference type="PROSITE" id="PS50939">
    <property type="entry name" value="CYTOCHROME_B561"/>
    <property type="match status" value="1"/>
</dbReference>
<evidence type="ECO:0000256" key="7">
    <source>
        <dbReference type="ARBA" id="ARBA00022982"/>
    </source>
</evidence>
<feature type="transmembrane region" description="Helical" evidence="12">
    <location>
        <begin position="191"/>
        <end position="212"/>
    </location>
</feature>
<comment type="subcellular location">
    <subcellularLocation>
        <location evidence="2">Membrane</location>
        <topology evidence="2">Multi-pass membrane protein</topology>
    </subcellularLocation>
</comment>
<dbReference type="CDD" id="cd08760">
    <property type="entry name" value="Cyt_b561_FRRS1_like"/>
    <property type="match status" value="1"/>
</dbReference>
<feature type="transmembrane region" description="Helical" evidence="12">
    <location>
        <begin position="165"/>
        <end position="185"/>
    </location>
</feature>
<keyword evidence="4" id="KW-0349">Heme</keyword>
<feature type="transmembrane region" description="Helical" evidence="12">
    <location>
        <begin position="91"/>
        <end position="113"/>
    </location>
</feature>
<dbReference type="AlphaFoldDB" id="A0A5J5ELD7"/>
<evidence type="ECO:0000256" key="11">
    <source>
        <dbReference type="SAM" id="MobiDB-lite"/>
    </source>
</evidence>
<feature type="domain" description="Cytochrome b561" evidence="13">
    <location>
        <begin position="23"/>
        <end position="220"/>
    </location>
</feature>
<keyword evidence="6" id="KW-0479">Metal-binding</keyword>